<evidence type="ECO:0000313" key="1">
    <source>
        <dbReference type="EMBL" id="MPC77214.1"/>
    </source>
</evidence>
<organism evidence="1 2">
    <name type="scientific">Portunus trituberculatus</name>
    <name type="common">Swimming crab</name>
    <name type="synonym">Neptunus trituberculatus</name>
    <dbReference type="NCBI Taxonomy" id="210409"/>
    <lineage>
        <taxon>Eukaryota</taxon>
        <taxon>Metazoa</taxon>
        <taxon>Ecdysozoa</taxon>
        <taxon>Arthropoda</taxon>
        <taxon>Crustacea</taxon>
        <taxon>Multicrustacea</taxon>
        <taxon>Malacostraca</taxon>
        <taxon>Eumalacostraca</taxon>
        <taxon>Eucarida</taxon>
        <taxon>Decapoda</taxon>
        <taxon>Pleocyemata</taxon>
        <taxon>Brachyura</taxon>
        <taxon>Eubrachyura</taxon>
        <taxon>Portunoidea</taxon>
        <taxon>Portunidae</taxon>
        <taxon>Portuninae</taxon>
        <taxon>Portunus</taxon>
    </lineage>
</organism>
<keyword evidence="2" id="KW-1185">Reference proteome</keyword>
<sequence>MEDSIPCEGSHLLSVIFDFSYKVRRPLVKGSPSLWRVPIEDVNFVEDLVCLRKFPTKSSEKPPERVVLRHTMSLSS</sequence>
<reference evidence="1 2" key="1">
    <citation type="submission" date="2019-05" db="EMBL/GenBank/DDBJ databases">
        <title>Another draft genome of Portunus trituberculatus and its Hox gene families provides insights of decapod evolution.</title>
        <authorList>
            <person name="Jeong J.-H."/>
            <person name="Song I."/>
            <person name="Kim S."/>
            <person name="Choi T."/>
            <person name="Kim D."/>
            <person name="Ryu S."/>
            <person name="Kim W."/>
        </authorList>
    </citation>
    <scope>NUCLEOTIDE SEQUENCE [LARGE SCALE GENOMIC DNA]</scope>
    <source>
        <tissue evidence="1">Muscle</tissue>
    </source>
</reference>
<comment type="caution">
    <text evidence="1">The sequence shown here is derived from an EMBL/GenBank/DDBJ whole genome shotgun (WGS) entry which is preliminary data.</text>
</comment>
<evidence type="ECO:0000313" key="2">
    <source>
        <dbReference type="Proteomes" id="UP000324222"/>
    </source>
</evidence>
<proteinExistence type="predicted"/>
<protein>
    <submittedName>
        <fullName evidence="1">Uncharacterized protein</fullName>
    </submittedName>
</protein>
<gene>
    <name evidence="1" type="ORF">E2C01_071662</name>
</gene>
<accession>A0A5B7I8U8</accession>
<dbReference type="AlphaFoldDB" id="A0A5B7I8U8"/>
<dbReference type="Proteomes" id="UP000324222">
    <property type="component" value="Unassembled WGS sequence"/>
</dbReference>
<dbReference type="EMBL" id="VSRR010045318">
    <property type="protein sequence ID" value="MPC77214.1"/>
    <property type="molecule type" value="Genomic_DNA"/>
</dbReference>
<name>A0A5B7I8U8_PORTR</name>